<proteinExistence type="predicted"/>
<organism evidence="1 2">
    <name type="scientific">Marseilla massiliensis</name>
    <dbReference type="NCBI Taxonomy" id="1841864"/>
    <lineage>
        <taxon>Bacteria</taxon>
        <taxon>Pseudomonadati</taxon>
        <taxon>Bacteroidota</taxon>
        <taxon>Bacteroidia</taxon>
        <taxon>Bacteroidales</taxon>
        <taxon>Prevotellaceae</taxon>
        <taxon>Marseilla</taxon>
    </lineage>
</organism>
<dbReference type="Proteomes" id="UP000706891">
    <property type="component" value="Unassembled WGS sequence"/>
</dbReference>
<dbReference type="GO" id="GO:0003676">
    <property type="term" value="F:nucleic acid binding"/>
    <property type="evidence" value="ECO:0007669"/>
    <property type="project" value="InterPro"/>
</dbReference>
<dbReference type="EMBL" id="JACJJG010000100">
    <property type="protein sequence ID" value="MBM6674592.1"/>
    <property type="molecule type" value="Genomic_DNA"/>
</dbReference>
<dbReference type="GO" id="GO:0008168">
    <property type="term" value="F:methyltransferase activity"/>
    <property type="evidence" value="ECO:0007669"/>
    <property type="project" value="UniProtKB-KW"/>
</dbReference>
<dbReference type="AlphaFoldDB" id="A0A939B8M1"/>
<keyword evidence="1" id="KW-0489">Methyltransferase</keyword>
<reference evidence="1" key="1">
    <citation type="submission" date="2020-08" db="EMBL/GenBank/DDBJ databases">
        <authorList>
            <person name="Cejkova D."/>
            <person name="Kubasova T."/>
            <person name="Jahodarova E."/>
            <person name="Rychlik I."/>
        </authorList>
    </citation>
    <scope>NUCLEOTIDE SEQUENCE</scope>
    <source>
        <strain evidence="1">An824</strain>
    </source>
</reference>
<comment type="caution">
    <text evidence="1">The sequence shown here is derived from an EMBL/GenBank/DDBJ whole genome shotgun (WGS) entry which is preliminary data.</text>
</comment>
<protein>
    <submittedName>
        <fullName evidence="1">Adenine-specific methyltransferase EcoRI family protein</fullName>
    </submittedName>
</protein>
<dbReference type="InterPro" id="IPR018247">
    <property type="entry name" value="EF_Hand_1_Ca_BS"/>
</dbReference>
<name>A0A939B8M1_9BACT</name>
<keyword evidence="1" id="KW-0808">Transferase</keyword>
<dbReference type="InterPro" id="IPR025247">
    <property type="entry name" value="EcoRI-like_methylase"/>
</dbReference>
<accession>A0A939B8M1</accession>
<reference evidence="1" key="2">
    <citation type="journal article" date="2021" name="Sci. Rep.">
        <title>The distribution of antibiotic resistance genes in chicken gut microbiota commensals.</title>
        <authorList>
            <person name="Juricova H."/>
            <person name="Matiasovicova J."/>
            <person name="Kubasova T."/>
            <person name="Cejkova D."/>
            <person name="Rychlik I."/>
        </authorList>
    </citation>
    <scope>NUCLEOTIDE SEQUENCE</scope>
    <source>
        <strain evidence="1">An824</strain>
    </source>
</reference>
<dbReference type="PROSITE" id="PS00018">
    <property type="entry name" value="EF_HAND_1"/>
    <property type="match status" value="1"/>
</dbReference>
<evidence type="ECO:0000313" key="2">
    <source>
        <dbReference type="Proteomes" id="UP000706891"/>
    </source>
</evidence>
<evidence type="ECO:0000313" key="1">
    <source>
        <dbReference type="EMBL" id="MBM6674592.1"/>
    </source>
</evidence>
<sequence>MANKNLNAAKLAKKDEFYTQLSDIERELQHYQSHFRGKTVLCNCDDPYESNFFKYFALCFNQLGLKKLICTCYNGSPVQGNELLLHFEGFDDEPKKLAYKVEITEVKDLNGDGAVDLSDVRYLLQNDKNVLSLLETGDFRSRECIELLKEADIVVTNPPFSLFREYIGQLMKYGKKFLIVGHQNAITYKEVFPLIKDNKVWLGYGFKGTAGHFLSPYEDIATAGDHKKGMIRVSGVTWFTNMEIPKRNEELDLVCRYSPEEYPKYDNYDAIEVNKTLNIPCDYMGVMGVPITFLDKYSPKQFEIIGATESEGKSFSNGLWNKESGIAQAVARGEKKYKRIFIKRK</sequence>
<dbReference type="InterPro" id="IPR002052">
    <property type="entry name" value="DNA_methylase_N6_adenine_CS"/>
</dbReference>
<dbReference type="Pfam" id="PF13651">
    <property type="entry name" value="EcoRI_methylase"/>
    <property type="match status" value="1"/>
</dbReference>
<dbReference type="PROSITE" id="PS00092">
    <property type="entry name" value="N6_MTASE"/>
    <property type="match status" value="1"/>
</dbReference>
<gene>
    <name evidence="1" type="ORF">H6A34_11995</name>
</gene>
<keyword evidence="2" id="KW-1185">Reference proteome</keyword>
<dbReference type="RefSeq" id="WP_205105712.1">
    <property type="nucleotide sequence ID" value="NZ_JACJJG010000100.1"/>
</dbReference>
<dbReference type="GO" id="GO:0032259">
    <property type="term" value="P:methylation"/>
    <property type="evidence" value="ECO:0007669"/>
    <property type="project" value="UniProtKB-KW"/>
</dbReference>